<sequence length="60" mass="6604">MEQNRGGGPVQQGGQQQQQELPVAEITCTVQFVSNHNNQQGQATQQQQQNIGNRQNQNGT</sequence>
<name>A0A1I8BKJ4_MELHA</name>
<proteinExistence type="predicted"/>
<evidence type="ECO:0000256" key="1">
    <source>
        <dbReference type="SAM" id="MobiDB-lite"/>
    </source>
</evidence>
<evidence type="ECO:0000313" key="3">
    <source>
        <dbReference type="WBParaSite" id="MhA1_Contig288.frz3.gene26"/>
    </source>
</evidence>
<keyword evidence="2" id="KW-1185">Reference proteome</keyword>
<dbReference type="AlphaFoldDB" id="A0A1I8BKJ4"/>
<protein>
    <submittedName>
        <fullName evidence="3">Uncharacterized protein</fullName>
    </submittedName>
</protein>
<reference evidence="3" key="1">
    <citation type="submission" date="2016-11" db="UniProtKB">
        <authorList>
            <consortium name="WormBaseParasite"/>
        </authorList>
    </citation>
    <scope>IDENTIFICATION</scope>
</reference>
<organism evidence="2 3">
    <name type="scientific">Meloidogyne hapla</name>
    <name type="common">Root-knot nematode worm</name>
    <dbReference type="NCBI Taxonomy" id="6305"/>
    <lineage>
        <taxon>Eukaryota</taxon>
        <taxon>Metazoa</taxon>
        <taxon>Ecdysozoa</taxon>
        <taxon>Nematoda</taxon>
        <taxon>Chromadorea</taxon>
        <taxon>Rhabditida</taxon>
        <taxon>Tylenchina</taxon>
        <taxon>Tylenchomorpha</taxon>
        <taxon>Tylenchoidea</taxon>
        <taxon>Meloidogynidae</taxon>
        <taxon>Meloidogyninae</taxon>
        <taxon>Meloidogyne</taxon>
    </lineage>
</organism>
<evidence type="ECO:0000313" key="2">
    <source>
        <dbReference type="Proteomes" id="UP000095281"/>
    </source>
</evidence>
<dbReference type="WBParaSite" id="MhA1_Contig288.frz3.gene26">
    <property type="protein sequence ID" value="MhA1_Contig288.frz3.gene26"/>
    <property type="gene ID" value="MhA1_Contig288.frz3.gene26"/>
</dbReference>
<feature type="region of interest" description="Disordered" evidence="1">
    <location>
        <begin position="1"/>
        <end position="20"/>
    </location>
</feature>
<feature type="region of interest" description="Disordered" evidence="1">
    <location>
        <begin position="37"/>
        <end position="60"/>
    </location>
</feature>
<accession>A0A1I8BKJ4</accession>
<dbReference type="Proteomes" id="UP000095281">
    <property type="component" value="Unplaced"/>
</dbReference>
<feature type="compositionally biased region" description="Gly residues" evidence="1">
    <location>
        <begin position="1"/>
        <end position="11"/>
    </location>
</feature>